<proteinExistence type="predicted"/>
<feature type="chain" id="PRO_5041706026" description="Secreted protein" evidence="1">
    <location>
        <begin position="31"/>
        <end position="165"/>
    </location>
</feature>
<evidence type="ECO:0000256" key="1">
    <source>
        <dbReference type="SAM" id="SignalP"/>
    </source>
</evidence>
<dbReference type="EMBL" id="JAUTIX010000007">
    <property type="protein sequence ID" value="MDP0399685.1"/>
    <property type="molecule type" value="Genomic_DNA"/>
</dbReference>
<reference evidence="2" key="1">
    <citation type="submission" date="2023-08" db="EMBL/GenBank/DDBJ databases">
        <title>The draft genome of Tsukamurella strandjordii strain 050030.</title>
        <authorList>
            <person name="Zhao F."/>
            <person name="Feng Y."/>
            <person name="Zong Z."/>
        </authorList>
    </citation>
    <scope>NUCLEOTIDE SEQUENCE</scope>
    <source>
        <strain evidence="2">050030</strain>
    </source>
</reference>
<feature type="signal peptide" evidence="1">
    <location>
        <begin position="1"/>
        <end position="30"/>
    </location>
</feature>
<gene>
    <name evidence="2" type="ORF">Q7X28_17315</name>
</gene>
<evidence type="ECO:0008006" key="4">
    <source>
        <dbReference type="Google" id="ProtNLM"/>
    </source>
</evidence>
<protein>
    <recommendedName>
        <fullName evidence="4">Secreted protein</fullName>
    </recommendedName>
</protein>
<dbReference type="AlphaFoldDB" id="A0AA90ND69"/>
<dbReference type="Proteomes" id="UP001178281">
    <property type="component" value="Unassembled WGS sequence"/>
</dbReference>
<evidence type="ECO:0000313" key="3">
    <source>
        <dbReference type="Proteomes" id="UP001178281"/>
    </source>
</evidence>
<accession>A0AA90ND69</accession>
<keyword evidence="1" id="KW-0732">Signal</keyword>
<evidence type="ECO:0000313" key="2">
    <source>
        <dbReference type="EMBL" id="MDP0399685.1"/>
    </source>
</evidence>
<name>A0AA90ND69_9ACTN</name>
<comment type="caution">
    <text evidence="2">The sequence shown here is derived from an EMBL/GenBank/DDBJ whole genome shotgun (WGS) entry which is preliminary data.</text>
</comment>
<sequence length="165" mass="16571">MNSSKITTRTVGVAVALAAVATCAIGPAGAEPAPAPPKPAPVTATATCSSGNPMFVMGNDTLNWKVNAKVLRPGRVEFSGTGTAGARDFVLSQFASLATLSWNNTTTGKFGSVKFGGTGGLPTLNRVAIDTGKGAVTYNVVIRTGAGTEWIGTQVSTPCVGTIVA</sequence>
<keyword evidence="3" id="KW-1185">Reference proteome</keyword>
<dbReference type="RefSeq" id="WP_220657251.1">
    <property type="nucleotide sequence ID" value="NZ_BAAAII010000008.1"/>
</dbReference>
<organism evidence="2 3">
    <name type="scientific">Tsukamurella strandjordii</name>
    <dbReference type="NCBI Taxonomy" id="147577"/>
    <lineage>
        <taxon>Bacteria</taxon>
        <taxon>Bacillati</taxon>
        <taxon>Actinomycetota</taxon>
        <taxon>Actinomycetes</taxon>
        <taxon>Mycobacteriales</taxon>
        <taxon>Tsukamurellaceae</taxon>
        <taxon>Tsukamurella</taxon>
    </lineage>
</organism>